<dbReference type="InterPro" id="IPR003593">
    <property type="entry name" value="AAA+_ATPase"/>
</dbReference>
<dbReference type="GO" id="GO:0003924">
    <property type="term" value="F:GTPase activity"/>
    <property type="evidence" value="ECO:0007669"/>
    <property type="project" value="InterPro"/>
</dbReference>
<evidence type="ECO:0000313" key="10">
    <source>
        <dbReference type="EMBL" id="ORZ33403.1"/>
    </source>
</evidence>
<dbReference type="FunFam" id="3.40.50.300:FF:000579">
    <property type="entry name" value="GPN-loop GTPase"/>
    <property type="match status" value="1"/>
</dbReference>
<dbReference type="Gene3D" id="3.40.50.300">
    <property type="entry name" value="P-loop containing nucleotide triphosphate hydrolases"/>
    <property type="match status" value="1"/>
</dbReference>
<dbReference type="InterPro" id="IPR027417">
    <property type="entry name" value="P-loop_NTPase"/>
</dbReference>
<evidence type="ECO:0000256" key="3">
    <source>
        <dbReference type="ARBA" id="ARBA00022553"/>
    </source>
</evidence>
<name>A0A1Y2HI91_9FUNG</name>
<keyword evidence="3" id="KW-0597">Phosphoprotein</keyword>
<dbReference type="Pfam" id="PF03029">
    <property type="entry name" value="ATP_bind_1"/>
    <property type="match status" value="1"/>
</dbReference>
<comment type="caution">
    <text evidence="10">The sequence shown here is derived from an EMBL/GenBank/DDBJ whole genome shotgun (WGS) entry which is preliminary data.</text>
</comment>
<evidence type="ECO:0000256" key="6">
    <source>
        <dbReference type="ARBA" id="ARBA00023134"/>
    </source>
</evidence>
<evidence type="ECO:0000256" key="2">
    <source>
        <dbReference type="ARBA" id="ARBA00022490"/>
    </source>
</evidence>
<evidence type="ECO:0000256" key="4">
    <source>
        <dbReference type="ARBA" id="ARBA00022741"/>
    </source>
</evidence>
<proteinExistence type="inferred from homology"/>
<evidence type="ECO:0000256" key="5">
    <source>
        <dbReference type="ARBA" id="ARBA00022801"/>
    </source>
</evidence>
<dbReference type="OrthoDB" id="243313at2759"/>
<keyword evidence="4 7" id="KW-0547">Nucleotide-binding</keyword>
<keyword evidence="5 7" id="KW-0378">Hydrolase</keyword>
<dbReference type="Proteomes" id="UP000193411">
    <property type="component" value="Unassembled WGS sequence"/>
</dbReference>
<comment type="similarity">
    <text evidence="1 7">Belongs to the GPN-loop GTPase family.</text>
</comment>
<dbReference type="CDD" id="cd17870">
    <property type="entry name" value="GPN1"/>
    <property type="match status" value="1"/>
</dbReference>
<dbReference type="AlphaFoldDB" id="A0A1Y2HI91"/>
<feature type="compositionally biased region" description="Basic and acidic residues" evidence="8">
    <location>
        <begin position="313"/>
        <end position="335"/>
    </location>
</feature>
<dbReference type="GO" id="GO:0005634">
    <property type="term" value="C:nucleus"/>
    <property type="evidence" value="ECO:0007669"/>
    <property type="project" value="UniProtKB-SubCell"/>
</dbReference>
<dbReference type="EC" id="3.6.5.-" evidence="7"/>
<protein>
    <recommendedName>
        <fullName evidence="7">GPN-loop GTPase</fullName>
        <ecNumber evidence="7">3.6.5.-</ecNumber>
    </recommendedName>
</protein>
<dbReference type="PANTHER" id="PTHR21231:SF8">
    <property type="entry name" value="GPN-LOOP GTPASE 1"/>
    <property type="match status" value="1"/>
</dbReference>
<evidence type="ECO:0000256" key="8">
    <source>
        <dbReference type="SAM" id="MobiDB-lite"/>
    </source>
</evidence>
<dbReference type="InterPro" id="IPR004130">
    <property type="entry name" value="Gpn"/>
</dbReference>
<dbReference type="PANTHER" id="PTHR21231">
    <property type="entry name" value="XPA-BINDING PROTEIN 1-RELATED"/>
    <property type="match status" value="1"/>
</dbReference>
<evidence type="ECO:0000313" key="11">
    <source>
        <dbReference type="Proteomes" id="UP000193411"/>
    </source>
</evidence>
<comment type="subcellular location">
    <subcellularLocation>
        <location evidence="7">Cytoplasm</location>
    </subcellularLocation>
    <subcellularLocation>
        <location evidence="7">Nucleus</location>
    </subcellularLocation>
</comment>
<dbReference type="SMART" id="SM00382">
    <property type="entry name" value="AAA"/>
    <property type="match status" value="1"/>
</dbReference>
<feature type="domain" description="AAA+ ATPase" evidence="9">
    <location>
        <begin position="30"/>
        <end position="195"/>
    </location>
</feature>
<evidence type="ECO:0000259" key="9">
    <source>
        <dbReference type="SMART" id="SM00382"/>
    </source>
</evidence>
<dbReference type="EMBL" id="MCFL01000036">
    <property type="protein sequence ID" value="ORZ33403.1"/>
    <property type="molecule type" value="Genomic_DNA"/>
</dbReference>
<keyword evidence="2 7" id="KW-0963">Cytoplasm</keyword>
<dbReference type="GO" id="GO:0005525">
    <property type="term" value="F:GTP binding"/>
    <property type="evidence" value="ECO:0007669"/>
    <property type="project" value="UniProtKB-KW"/>
</dbReference>
<evidence type="ECO:0000256" key="7">
    <source>
        <dbReference type="RuleBase" id="RU365059"/>
    </source>
</evidence>
<reference evidence="10 11" key="1">
    <citation type="submission" date="2016-07" db="EMBL/GenBank/DDBJ databases">
        <title>Pervasive Adenine N6-methylation of Active Genes in Fungi.</title>
        <authorList>
            <consortium name="DOE Joint Genome Institute"/>
            <person name="Mondo S.J."/>
            <person name="Dannebaum R.O."/>
            <person name="Kuo R.C."/>
            <person name="Labutti K."/>
            <person name="Haridas S."/>
            <person name="Kuo A."/>
            <person name="Salamov A."/>
            <person name="Ahrendt S.R."/>
            <person name="Lipzen A."/>
            <person name="Sullivan W."/>
            <person name="Andreopoulos W.B."/>
            <person name="Clum A."/>
            <person name="Lindquist E."/>
            <person name="Daum C."/>
            <person name="Ramamoorthy G.K."/>
            <person name="Gryganskyi A."/>
            <person name="Culley D."/>
            <person name="Magnuson J.K."/>
            <person name="James T.Y."/>
            <person name="O'Malley M.A."/>
            <person name="Stajich J.E."/>
            <person name="Spatafora J.W."/>
            <person name="Visel A."/>
            <person name="Grigoriev I.V."/>
        </authorList>
    </citation>
    <scope>NUCLEOTIDE SEQUENCE [LARGE SCALE GENOMIC DNA]</scope>
    <source>
        <strain evidence="10 11">PL171</strain>
    </source>
</reference>
<keyword evidence="6 7" id="KW-0342">GTP-binding</keyword>
<sequence>MAIMATSLLCPDMNESGVCSGRARQAPAHVPTVVLLIGMAGSGKTTVMQRLHAHLHPQSKRPYIVNLDPAVTHLPYTPNIDIRDTVQYPEVMKQYQLGPNGAILTSLNLFTTKFDQVLGLLDKRKDSVDYILIDTPGQIEAFTWSASGSIITEALAASYPTVVLFVVDTPRTGNPATFMSNMLYACSILYRTRLPFIVLFNKADVLDCDFAIDWMKDYDAFQTALHAMTPDGHDPPYMHSFVQSMSLVLDEFYSILSPVKFSAVTGLGSQELLVALEKAKVEYEQEYKPELERMIAERNQRVAGEKQQQLSKLMRDIKLEEEKEGKQDKGKGKQK</sequence>
<dbReference type="InterPro" id="IPR030230">
    <property type="entry name" value="Gpn1/Npa3/XAB1"/>
</dbReference>
<accession>A0A1Y2HI91</accession>
<keyword evidence="11" id="KW-1185">Reference proteome</keyword>
<dbReference type="STRING" id="765915.A0A1Y2HI91"/>
<dbReference type="SUPFAM" id="SSF52540">
    <property type="entry name" value="P-loop containing nucleoside triphosphate hydrolases"/>
    <property type="match status" value="1"/>
</dbReference>
<comment type="function">
    <text evidence="7">Small GTPase required for proper nuclear import of RNA polymerase II (RNAPII). May act at an RNAP assembly step prior to nuclear import.</text>
</comment>
<evidence type="ECO:0000256" key="1">
    <source>
        <dbReference type="ARBA" id="ARBA00005290"/>
    </source>
</evidence>
<comment type="subunit">
    <text evidence="7">Binds to RNA polymerase II.</text>
</comment>
<organism evidence="10 11">
    <name type="scientific">Catenaria anguillulae PL171</name>
    <dbReference type="NCBI Taxonomy" id="765915"/>
    <lineage>
        <taxon>Eukaryota</taxon>
        <taxon>Fungi</taxon>
        <taxon>Fungi incertae sedis</taxon>
        <taxon>Blastocladiomycota</taxon>
        <taxon>Blastocladiomycetes</taxon>
        <taxon>Blastocladiales</taxon>
        <taxon>Catenariaceae</taxon>
        <taxon>Catenaria</taxon>
    </lineage>
</organism>
<feature type="region of interest" description="Disordered" evidence="8">
    <location>
        <begin position="301"/>
        <end position="335"/>
    </location>
</feature>
<gene>
    <name evidence="10" type="ORF">BCR44DRAFT_1493496</name>
</gene>
<dbReference type="GO" id="GO:0005737">
    <property type="term" value="C:cytoplasm"/>
    <property type="evidence" value="ECO:0007669"/>
    <property type="project" value="UniProtKB-SubCell"/>
</dbReference>